<feature type="domain" description="CCHC-type" evidence="2">
    <location>
        <begin position="216"/>
        <end position="232"/>
    </location>
</feature>
<keyword evidence="3" id="KW-0808">Transferase</keyword>
<comment type="caution">
    <text evidence="3">The sequence shown here is derived from an EMBL/GenBank/DDBJ whole genome shotgun (WGS) entry which is preliminary data.</text>
</comment>
<dbReference type="SMART" id="SM00343">
    <property type="entry name" value="ZnF_C2HC"/>
    <property type="match status" value="2"/>
</dbReference>
<evidence type="ECO:0000313" key="4">
    <source>
        <dbReference type="Proteomes" id="UP001151760"/>
    </source>
</evidence>
<keyword evidence="4" id="KW-1185">Reference proteome</keyword>
<proteinExistence type="predicted"/>
<evidence type="ECO:0000259" key="2">
    <source>
        <dbReference type="PROSITE" id="PS50158"/>
    </source>
</evidence>
<keyword evidence="1" id="KW-0479">Metal-binding</keyword>
<keyword evidence="1" id="KW-0862">Zinc</keyword>
<name>A0ABQ4YTP0_9ASTR</name>
<dbReference type="PROSITE" id="PS50158">
    <property type="entry name" value="ZF_CCHC"/>
    <property type="match status" value="1"/>
</dbReference>
<keyword evidence="1" id="KW-0863">Zinc-finger</keyword>
<dbReference type="Gene3D" id="4.10.60.10">
    <property type="entry name" value="Zinc finger, CCHC-type"/>
    <property type="match status" value="1"/>
</dbReference>
<dbReference type="EMBL" id="BQNB010010704">
    <property type="protein sequence ID" value="GJS80871.1"/>
    <property type="molecule type" value="Genomic_DNA"/>
</dbReference>
<sequence length="303" mass="33882">MIPKKRTTRLNPKTTPAATATTTTTVTNAQLQAMINQGVTATLAARDANTNGVDSHNSGTDIEGVVELTQWIEKMEIVFRIRNCSAKLKKKMTDKYCPRTKIKKLEVELWELKVKGTDVIGYNQRFQELALLCARMFPKESDKSEKYVCGLPDMIHGSIVASKPKTMREATKIATKVMDKRIRTFADRTGEKNLYGGSKPLCAKCNYHHDGPSAPKCHKCIRVGHLARDCRSPANINASNNQRGTEAGQKPTCYECGNQGHYKSDYPELKNRNHENQVRGMVYAFRGGETEQDINNIEDAIEA</sequence>
<evidence type="ECO:0000256" key="1">
    <source>
        <dbReference type="PROSITE-ProRule" id="PRU00047"/>
    </source>
</evidence>
<keyword evidence="3" id="KW-0695">RNA-directed DNA polymerase</keyword>
<dbReference type="InterPro" id="IPR036875">
    <property type="entry name" value="Znf_CCHC_sf"/>
</dbReference>
<gene>
    <name evidence="3" type="ORF">Tco_0747412</name>
</gene>
<dbReference type="Pfam" id="PF00098">
    <property type="entry name" value="zf-CCHC"/>
    <property type="match status" value="1"/>
</dbReference>
<dbReference type="GO" id="GO:0003964">
    <property type="term" value="F:RNA-directed DNA polymerase activity"/>
    <property type="evidence" value="ECO:0007669"/>
    <property type="project" value="UniProtKB-KW"/>
</dbReference>
<keyword evidence="3" id="KW-0548">Nucleotidyltransferase</keyword>
<organism evidence="3 4">
    <name type="scientific">Tanacetum coccineum</name>
    <dbReference type="NCBI Taxonomy" id="301880"/>
    <lineage>
        <taxon>Eukaryota</taxon>
        <taxon>Viridiplantae</taxon>
        <taxon>Streptophyta</taxon>
        <taxon>Embryophyta</taxon>
        <taxon>Tracheophyta</taxon>
        <taxon>Spermatophyta</taxon>
        <taxon>Magnoliopsida</taxon>
        <taxon>eudicotyledons</taxon>
        <taxon>Gunneridae</taxon>
        <taxon>Pentapetalae</taxon>
        <taxon>asterids</taxon>
        <taxon>campanulids</taxon>
        <taxon>Asterales</taxon>
        <taxon>Asteraceae</taxon>
        <taxon>Asteroideae</taxon>
        <taxon>Anthemideae</taxon>
        <taxon>Anthemidinae</taxon>
        <taxon>Tanacetum</taxon>
    </lineage>
</organism>
<dbReference type="SUPFAM" id="SSF57756">
    <property type="entry name" value="Retrovirus zinc finger-like domains"/>
    <property type="match status" value="1"/>
</dbReference>
<protein>
    <submittedName>
        <fullName evidence="3">Reverse transcriptase domain-containing protein</fullName>
    </submittedName>
</protein>
<evidence type="ECO:0000313" key="3">
    <source>
        <dbReference type="EMBL" id="GJS80871.1"/>
    </source>
</evidence>
<reference evidence="3" key="2">
    <citation type="submission" date="2022-01" db="EMBL/GenBank/DDBJ databases">
        <authorList>
            <person name="Yamashiro T."/>
            <person name="Shiraishi A."/>
            <person name="Satake H."/>
            <person name="Nakayama K."/>
        </authorList>
    </citation>
    <scope>NUCLEOTIDE SEQUENCE</scope>
</reference>
<dbReference type="InterPro" id="IPR001878">
    <property type="entry name" value="Znf_CCHC"/>
</dbReference>
<reference evidence="3" key="1">
    <citation type="journal article" date="2022" name="Int. J. Mol. Sci.">
        <title>Draft Genome of Tanacetum Coccineum: Genomic Comparison of Closely Related Tanacetum-Family Plants.</title>
        <authorList>
            <person name="Yamashiro T."/>
            <person name="Shiraishi A."/>
            <person name="Nakayama K."/>
            <person name="Satake H."/>
        </authorList>
    </citation>
    <scope>NUCLEOTIDE SEQUENCE</scope>
</reference>
<dbReference type="Proteomes" id="UP001151760">
    <property type="component" value="Unassembled WGS sequence"/>
</dbReference>
<accession>A0ABQ4YTP0</accession>